<evidence type="ECO:0000259" key="5">
    <source>
        <dbReference type="Pfam" id="PF25944"/>
    </source>
</evidence>
<comment type="similarity">
    <text evidence="2">Belongs to the membrane fusion protein (MFP) (TC 8.A.1) family.</text>
</comment>
<feature type="domain" description="Multidrug resistance protein MdtA-like barrel-sandwich hybrid" evidence="4">
    <location>
        <begin position="73"/>
        <end position="207"/>
    </location>
</feature>
<dbReference type="InterPro" id="IPR058626">
    <property type="entry name" value="MdtA-like_b-barrel"/>
</dbReference>
<dbReference type="PANTHER" id="PTHR30158">
    <property type="entry name" value="ACRA/E-RELATED COMPONENT OF DRUG EFFLUX TRANSPORTER"/>
    <property type="match status" value="1"/>
</dbReference>
<evidence type="ECO:0000259" key="4">
    <source>
        <dbReference type="Pfam" id="PF25917"/>
    </source>
</evidence>
<dbReference type="GO" id="GO:0046677">
    <property type="term" value="P:response to antibiotic"/>
    <property type="evidence" value="ECO:0007669"/>
    <property type="project" value="TreeGrafter"/>
</dbReference>
<organism evidence="7 8">
    <name type="scientific">Candidatus Thiodictyon syntrophicum</name>
    <dbReference type="NCBI Taxonomy" id="1166950"/>
    <lineage>
        <taxon>Bacteria</taxon>
        <taxon>Pseudomonadati</taxon>
        <taxon>Pseudomonadota</taxon>
        <taxon>Gammaproteobacteria</taxon>
        <taxon>Chromatiales</taxon>
        <taxon>Chromatiaceae</taxon>
        <taxon>Thiodictyon</taxon>
    </lineage>
</organism>
<dbReference type="InterPro" id="IPR058625">
    <property type="entry name" value="MdtA-like_BSH"/>
</dbReference>
<dbReference type="Gene3D" id="1.10.287.470">
    <property type="entry name" value="Helix hairpin bin"/>
    <property type="match status" value="1"/>
</dbReference>
<dbReference type="Pfam" id="PF25917">
    <property type="entry name" value="BSH_RND"/>
    <property type="match status" value="1"/>
</dbReference>
<dbReference type="AlphaFoldDB" id="A0A2K8U979"/>
<dbReference type="Pfam" id="PF25967">
    <property type="entry name" value="RND-MFP_C"/>
    <property type="match status" value="1"/>
</dbReference>
<dbReference type="EMBL" id="CP020370">
    <property type="protein sequence ID" value="AUB81969.1"/>
    <property type="molecule type" value="Genomic_DNA"/>
</dbReference>
<dbReference type="Gene3D" id="2.40.30.170">
    <property type="match status" value="1"/>
</dbReference>
<gene>
    <name evidence="7" type="ORF">THSYN_14125</name>
</gene>
<feature type="domain" description="Multidrug resistance protein MdtA-like beta-barrel" evidence="5">
    <location>
        <begin position="218"/>
        <end position="305"/>
    </location>
</feature>
<dbReference type="Pfam" id="PF25876">
    <property type="entry name" value="HH_MFP_RND"/>
    <property type="match status" value="1"/>
</dbReference>
<dbReference type="InterPro" id="IPR006143">
    <property type="entry name" value="RND_pump_MFP"/>
</dbReference>
<comment type="subcellular location">
    <subcellularLocation>
        <location evidence="1">Cell inner membrane</location>
        <topology evidence="1">Lipid-anchor</topology>
    </subcellularLocation>
</comment>
<dbReference type="SUPFAM" id="SSF111369">
    <property type="entry name" value="HlyD-like secretion proteins"/>
    <property type="match status" value="1"/>
</dbReference>
<evidence type="ECO:0000313" key="8">
    <source>
        <dbReference type="Proteomes" id="UP000232638"/>
    </source>
</evidence>
<dbReference type="RefSeq" id="WP_100919721.1">
    <property type="nucleotide sequence ID" value="NZ_CP020370.1"/>
</dbReference>
<protein>
    <submittedName>
        <fullName evidence="7">Efflux transporter periplasmic adaptor subunit</fullName>
    </submittedName>
</protein>
<dbReference type="Pfam" id="PF25944">
    <property type="entry name" value="Beta-barrel_RND"/>
    <property type="match status" value="1"/>
</dbReference>
<accession>A0A2K8U979</accession>
<name>A0A2K8U979_9GAMM</name>
<evidence type="ECO:0000256" key="1">
    <source>
        <dbReference type="ARBA" id="ARBA00004519"/>
    </source>
</evidence>
<dbReference type="Gene3D" id="2.40.50.100">
    <property type="match status" value="1"/>
</dbReference>
<evidence type="ECO:0000259" key="6">
    <source>
        <dbReference type="Pfam" id="PF25967"/>
    </source>
</evidence>
<dbReference type="InterPro" id="IPR058624">
    <property type="entry name" value="MdtA-like_HH"/>
</dbReference>
<dbReference type="OrthoDB" id="9800613at2"/>
<dbReference type="Gene3D" id="2.40.420.20">
    <property type="match status" value="1"/>
</dbReference>
<dbReference type="FunFam" id="2.40.420.20:FF:000001">
    <property type="entry name" value="Efflux RND transporter periplasmic adaptor subunit"/>
    <property type="match status" value="1"/>
</dbReference>
<feature type="domain" description="Multidrug resistance protein MdtA-like alpha-helical hairpin" evidence="3">
    <location>
        <begin position="114"/>
        <end position="182"/>
    </location>
</feature>
<evidence type="ECO:0000259" key="3">
    <source>
        <dbReference type="Pfam" id="PF25876"/>
    </source>
</evidence>
<proteinExistence type="inferred from homology"/>
<dbReference type="Proteomes" id="UP000232638">
    <property type="component" value="Chromosome"/>
</dbReference>
<evidence type="ECO:0000256" key="2">
    <source>
        <dbReference type="ARBA" id="ARBA00009477"/>
    </source>
</evidence>
<dbReference type="KEGG" id="tsy:THSYN_14125"/>
<dbReference type="PANTHER" id="PTHR30158:SF3">
    <property type="entry name" value="MULTIDRUG EFFLUX PUMP SUBUNIT ACRA-RELATED"/>
    <property type="match status" value="1"/>
</dbReference>
<dbReference type="NCBIfam" id="TIGR01730">
    <property type="entry name" value="RND_mfp"/>
    <property type="match status" value="1"/>
</dbReference>
<feature type="domain" description="Multidrug resistance protein MdtA-like C-terminal permuted SH3" evidence="6">
    <location>
        <begin position="310"/>
        <end position="370"/>
    </location>
</feature>
<keyword evidence="8" id="KW-1185">Reference proteome</keyword>
<dbReference type="GO" id="GO:0022857">
    <property type="term" value="F:transmembrane transporter activity"/>
    <property type="evidence" value="ECO:0007669"/>
    <property type="project" value="InterPro"/>
</dbReference>
<dbReference type="GO" id="GO:0005886">
    <property type="term" value="C:plasma membrane"/>
    <property type="evidence" value="ECO:0007669"/>
    <property type="project" value="UniProtKB-SubCell"/>
</dbReference>
<reference evidence="7 8" key="1">
    <citation type="submission" date="2017-03" db="EMBL/GenBank/DDBJ databases">
        <title>Complete genome sequence of Candidatus 'Thiodictyon syntrophicum' sp. nov. strain Cad16T, a photolithoautotroph purple sulfur bacterium isolated from an alpine meromictic lake.</title>
        <authorList>
            <person name="Luedin S.M."/>
            <person name="Pothier J.F."/>
            <person name="Danza F."/>
            <person name="Storelli N."/>
            <person name="Wittwer M."/>
            <person name="Tonolla M."/>
        </authorList>
    </citation>
    <scope>NUCLEOTIDE SEQUENCE [LARGE SCALE GENOMIC DNA]</scope>
    <source>
        <strain evidence="7 8">Cad16T</strain>
    </source>
</reference>
<dbReference type="InterPro" id="IPR058627">
    <property type="entry name" value="MdtA-like_C"/>
</dbReference>
<dbReference type="PROSITE" id="PS51257">
    <property type="entry name" value="PROKAR_LIPOPROTEIN"/>
    <property type="match status" value="1"/>
</dbReference>
<evidence type="ECO:0000313" key="7">
    <source>
        <dbReference type="EMBL" id="AUB81969.1"/>
    </source>
</evidence>
<sequence>MPHRPLPTGSHRYRLPVLALACAGALGLLQGCGSDTMPAAPAAAPPAVVVVAAKQAPVEEQVQFIGRVVAVDRVDLQARVQGFLKERKFSEGQDVKVGELLFVIEPEQYQAVVTQREADLTKAVADEQNARAQLARGMELVKQKNIAQSEVDKLQAAQSIAKAGIAQAQAALDAAKLDLNYTRIIAPVAGRIGLAKYSVGTLVGPASGTLATIVSSNPIDVKFPVTQRELLQARRDIEAGGGDPSKVVVLARLSDDSLYEHQGKLNFIDVTTDRGTDSVTLRAVFPNPKGILVDGQYVGVLVQDDTPTLAILVPQSALQLDQQGTFVLIVAADQKAQLRRIQTGPSVGADVVVRAGLSAGELVITEGLQKVRPGILVTAAPAQSATQAPAGLVAP</sequence>